<protein>
    <recommendedName>
        <fullName evidence="1">N-acetyltransferase domain-containing protein</fullName>
    </recommendedName>
</protein>
<accession>A0A833JDE3</accession>
<proteinExistence type="predicted"/>
<dbReference type="GO" id="GO:0016747">
    <property type="term" value="F:acyltransferase activity, transferring groups other than amino-acyl groups"/>
    <property type="evidence" value="ECO:0007669"/>
    <property type="project" value="InterPro"/>
</dbReference>
<gene>
    <name evidence="2" type="ORF">GCL57_04255</name>
</gene>
<sequence>MYLNQKIVNISSADGADFELIQVKNLDLYTEYVNEIFDIGKSAQNKLKIILSEKSKENLQKSFLGYLNVQICCTVCMIKCDPVYFFILNLGILPKFRNLGLSKKILNNILVHSENKNFYIHTDVNGILCKYVLPNLGYEFLGKHNLLDLDKLCESFKLMKKNIN</sequence>
<comment type="caution">
    <text evidence="2">The sequence shown here is derived from an EMBL/GenBank/DDBJ whole genome shotgun (WGS) entry which is preliminary data.</text>
</comment>
<dbReference type="Proteomes" id="UP000442694">
    <property type="component" value="Unassembled WGS sequence"/>
</dbReference>
<dbReference type="InterPro" id="IPR016181">
    <property type="entry name" value="Acyl_CoA_acyltransferase"/>
</dbReference>
<dbReference type="Gene3D" id="3.40.630.30">
    <property type="match status" value="1"/>
</dbReference>
<dbReference type="RefSeq" id="WP_152212038.1">
    <property type="nucleotide sequence ID" value="NZ_WFLN01000005.1"/>
</dbReference>
<dbReference type="InterPro" id="IPR000182">
    <property type="entry name" value="GNAT_dom"/>
</dbReference>
<reference evidence="2 3" key="1">
    <citation type="submission" date="2019-10" db="EMBL/GenBank/DDBJ databases">
        <title>New genus of Silvanigrellaceae.</title>
        <authorList>
            <person name="Pitt A."/>
            <person name="Hahn M.W."/>
        </authorList>
    </citation>
    <scope>NUCLEOTIDE SEQUENCE [LARGE SCALE GENOMIC DNA]</scope>
    <source>
        <strain evidence="2 3">33A1-SZDP</strain>
    </source>
</reference>
<evidence type="ECO:0000259" key="1">
    <source>
        <dbReference type="PROSITE" id="PS51186"/>
    </source>
</evidence>
<evidence type="ECO:0000313" key="3">
    <source>
        <dbReference type="Proteomes" id="UP000442694"/>
    </source>
</evidence>
<dbReference type="SUPFAM" id="SSF55729">
    <property type="entry name" value="Acyl-CoA N-acyltransferases (Nat)"/>
    <property type="match status" value="1"/>
</dbReference>
<organism evidence="2 3">
    <name type="scientific">Fluviispira multicolorata</name>
    <dbReference type="NCBI Taxonomy" id="2654512"/>
    <lineage>
        <taxon>Bacteria</taxon>
        <taxon>Pseudomonadati</taxon>
        <taxon>Bdellovibrionota</taxon>
        <taxon>Oligoflexia</taxon>
        <taxon>Silvanigrellales</taxon>
        <taxon>Silvanigrellaceae</taxon>
        <taxon>Fluviispira</taxon>
    </lineage>
</organism>
<dbReference type="AlphaFoldDB" id="A0A833JDE3"/>
<dbReference type="EMBL" id="WFLN01000005">
    <property type="protein sequence ID" value="KAB8031863.1"/>
    <property type="molecule type" value="Genomic_DNA"/>
</dbReference>
<evidence type="ECO:0000313" key="2">
    <source>
        <dbReference type="EMBL" id="KAB8031863.1"/>
    </source>
</evidence>
<name>A0A833JDE3_9BACT</name>
<feature type="domain" description="N-acetyltransferase" evidence="1">
    <location>
        <begin position="16"/>
        <end position="164"/>
    </location>
</feature>
<keyword evidence="3" id="KW-1185">Reference proteome</keyword>
<dbReference type="PROSITE" id="PS51186">
    <property type="entry name" value="GNAT"/>
    <property type="match status" value="1"/>
</dbReference>